<organism evidence="2 3">
    <name type="scientific">Cloacibacillus porcorum</name>
    <dbReference type="NCBI Taxonomy" id="1197717"/>
    <lineage>
        <taxon>Bacteria</taxon>
        <taxon>Thermotogati</taxon>
        <taxon>Synergistota</taxon>
        <taxon>Synergistia</taxon>
        <taxon>Synergistales</taxon>
        <taxon>Synergistaceae</taxon>
        <taxon>Cloacibacillus</taxon>
    </lineage>
</organism>
<evidence type="ECO:0000256" key="1">
    <source>
        <dbReference type="SAM" id="Phobius"/>
    </source>
</evidence>
<proteinExistence type="predicted"/>
<feature type="transmembrane region" description="Helical" evidence="1">
    <location>
        <begin position="234"/>
        <end position="252"/>
    </location>
</feature>
<evidence type="ECO:0000313" key="3">
    <source>
        <dbReference type="Proteomes" id="UP000093044"/>
    </source>
</evidence>
<feature type="transmembrane region" description="Helical" evidence="1">
    <location>
        <begin position="12"/>
        <end position="35"/>
    </location>
</feature>
<accession>A0A1B2I452</accession>
<feature type="transmembrane region" description="Helical" evidence="1">
    <location>
        <begin position="143"/>
        <end position="162"/>
    </location>
</feature>
<dbReference type="EMBL" id="CP016757">
    <property type="protein sequence ID" value="ANZ44760.1"/>
    <property type="molecule type" value="Genomic_DNA"/>
</dbReference>
<feature type="transmembrane region" description="Helical" evidence="1">
    <location>
        <begin position="106"/>
        <end position="127"/>
    </location>
</feature>
<dbReference type="GeneID" id="83059414"/>
<keyword evidence="1" id="KW-0472">Membrane</keyword>
<keyword evidence="1" id="KW-1133">Transmembrane helix</keyword>
<feature type="transmembrane region" description="Helical" evidence="1">
    <location>
        <begin position="308"/>
        <end position="326"/>
    </location>
</feature>
<keyword evidence="1" id="KW-0812">Transmembrane</keyword>
<dbReference type="RefSeq" id="WP_066744204.1">
    <property type="nucleotide sequence ID" value="NZ_CAUFKJ010000010.1"/>
</dbReference>
<dbReference type="KEGG" id="cpor:BED41_06450"/>
<dbReference type="Proteomes" id="UP000093044">
    <property type="component" value="Chromosome"/>
</dbReference>
<gene>
    <name evidence="2" type="ORF">BED41_06450</name>
</gene>
<feature type="transmembrane region" description="Helical" evidence="1">
    <location>
        <begin position="272"/>
        <end position="296"/>
    </location>
</feature>
<feature type="transmembrane region" description="Helical" evidence="1">
    <location>
        <begin position="182"/>
        <end position="201"/>
    </location>
</feature>
<dbReference type="STRING" id="1197717.BED41_06450"/>
<protein>
    <submittedName>
        <fullName evidence="2">Uncharacterized protein</fullName>
    </submittedName>
</protein>
<feature type="transmembrane region" description="Helical" evidence="1">
    <location>
        <begin position="79"/>
        <end position="100"/>
    </location>
</feature>
<reference evidence="2" key="1">
    <citation type="submission" date="2016-08" db="EMBL/GenBank/DDBJ databases">
        <title>Complete genome of Cloacibacillus porcorum.</title>
        <authorList>
            <person name="Looft T."/>
            <person name="Bayles D.O."/>
            <person name="Alt D.P."/>
        </authorList>
    </citation>
    <scope>NUCLEOTIDE SEQUENCE [LARGE SCALE GENOMIC DNA]</scope>
    <source>
        <strain evidence="2">CL-84</strain>
    </source>
</reference>
<dbReference type="AlphaFoldDB" id="A0A1B2I452"/>
<evidence type="ECO:0000313" key="2">
    <source>
        <dbReference type="EMBL" id="ANZ44760.1"/>
    </source>
</evidence>
<sequence>MIDLFSMVFKYFNAWLLMGFALVAAIVTEKLYLLLVSAVQRKRMGGVRVPRRGLRAIFRLEIGLPETAAVNIALYGPSLAIASLMTVCASLPFCTFIPIIDNGSDLIQLVQFLLLSEVFALISLYALGTGTGNEVARSEMRNMLRLLVPLVACYASLASFFTKNGLDSDPFSLNSFSMTGHFASMSAWGICGVLLLVFVILSQIPHRSVTAGSALFIHGESPEFEGAPRGMLQIWSVFRAFIVISIVTYILFPADMIATLSEGLGISWRGQALNFVIFWLAVVASRLVLVPACWLIVQAAESRIPKPFRGSLIPILTVAAMMLLWYEGILLSQEAASF</sequence>
<name>A0A1B2I452_9BACT</name>
<keyword evidence="3" id="KW-1185">Reference proteome</keyword>